<sequence>MPPGRTGAVWAVVAAAVATLVLGAGPNTSTAAPAGLARGRAVRDVQGAMRIDLGLSREQARARLRNEAAGAVVARRLAWVLGAAFAGAWVEGAGSSRVIVATTDPARVPAIAADGAEGKSVRHSLRALTNAKSRLDRAAVRRHGLGTLVWYVDVRTNRVVVQARSRAAARELIAGAGVDAALLSVQTVQQQPHLLHGIRGGDAFYRPTDGGRCSVGFAVTRGKEKGFVTAGHCGRKGTTTRGFNKRDQGVFRASVFPGADMAWVATNSAWAARPYVKGGRARELEITGSAEALVGASVCRSGSTSGWHCGIIEQHDVTVAHAEGTVTGVTRTSVCAEHGDSGGPYVAGDQAQGVTSGGTGNCTTGGTSFYQPINPLLERYGLTLVTTGNGPARV</sequence>
<evidence type="ECO:0000256" key="2">
    <source>
        <dbReference type="ARBA" id="ARBA00022670"/>
    </source>
</evidence>
<evidence type="ECO:0000256" key="1">
    <source>
        <dbReference type="ARBA" id="ARBA00007664"/>
    </source>
</evidence>
<dbReference type="EMBL" id="BAAACA010000014">
    <property type="protein sequence ID" value="GAA0593326.1"/>
    <property type="molecule type" value="Genomic_DNA"/>
</dbReference>
<proteinExistence type="inferred from homology"/>
<feature type="domain" description="Peptidase S1A alpha-lytic prodomain" evidence="9">
    <location>
        <begin position="123"/>
        <end position="180"/>
    </location>
</feature>
<gene>
    <name evidence="10" type="ORF">GCM10010394_23300</name>
</gene>
<dbReference type="InterPro" id="IPR001316">
    <property type="entry name" value="Pept_S1A_streptogrisin"/>
</dbReference>
<dbReference type="CDD" id="cd21112">
    <property type="entry name" value="alphaLP-like"/>
    <property type="match status" value="1"/>
</dbReference>
<keyword evidence="4" id="KW-0378">Hydrolase</keyword>
<dbReference type="PRINTS" id="PR00861">
    <property type="entry name" value="ALYTICPTASE"/>
</dbReference>
<dbReference type="InterPro" id="IPR035070">
    <property type="entry name" value="Streptogrisin_prodomain"/>
</dbReference>
<keyword evidence="2 10" id="KW-0645">Protease</keyword>
<evidence type="ECO:0000256" key="7">
    <source>
        <dbReference type="ARBA" id="ARBA00023157"/>
    </source>
</evidence>
<evidence type="ECO:0000259" key="8">
    <source>
        <dbReference type="Pfam" id="PF00089"/>
    </source>
</evidence>
<comment type="similarity">
    <text evidence="1">Belongs to the peptidase S1 family.</text>
</comment>
<evidence type="ECO:0000313" key="11">
    <source>
        <dbReference type="Proteomes" id="UP001500668"/>
    </source>
</evidence>
<evidence type="ECO:0000256" key="3">
    <source>
        <dbReference type="ARBA" id="ARBA00022729"/>
    </source>
</evidence>
<evidence type="ECO:0000256" key="6">
    <source>
        <dbReference type="ARBA" id="ARBA00023145"/>
    </source>
</evidence>
<evidence type="ECO:0000256" key="5">
    <source>
        <dbReference type="ARBA" id="ARBA00022825"/>
    </source>
</evidence>
<organism evidence="10 11">
    <name type="scientific">Streptomyces crystallinus</name>
    <dbReference type="NCBI Taxonomy" id="68191"/>
    <lineage>
        <taxon>Bacteria</taxon>
        <taxon>Bacillati</taxon>
        <taxon>Actinomycetota</taxon>
        <taxon>Actinomycetes</taxon>
        <taxon>Kitasatosporales</taxon>
        <taxon>Streptomycetaceae</taxon>
        <taxon>Streptomyces</taxon>
    </lineage>
</organism>
<protein>
    <submittedName>
        <fullName evidence="10">Alpha-lytic protease prodomain-containing protein</fullName>
    </submittedName>
</protein>
<keyword evidence="11" id="KW-1185">Reference proteome</keyword>
<dbReference type="Gene3D" id="2.40.10.10">
    <property type="entry name" value="Trypsin-like serine proteases"/>
    <property type="match status" value="2"/>
</dbReference>
<dbReference type="GO" id="GO:0008233">
    <property type="term" value="F:peptidase activity"/>
    <property type="evidence" value="ECO:0007669"/>
    <property type="project" value="UniProtKB-KW"/>
</dbReference>
<dbReference type="Proteomes" id="UP001500668">
    <property type="component" value="Unassembled WGS sequence"/>
</dbReference>
<dbReference type="InterPro" id="IPR001254">
    <property type="entry name" value="Trypsin_dom"/>
</dbReference>
<dbReference type="InterPro" id="IPR043504">
    <property type="entry name" value="Peptidase_S1_PA_chymotrypsin"/>
</dbReference>
<keyword evidence="3" id="KW-0732">Signal</keyword>
<dbReference type="Pfam" id="PF02983">
    <property type="entry name" value="Pro_Al_protease"/>
    <property type="match status" value="1"/>
</dbReference>
<feature type="domain" description="Peptidase S1" evidence="8">
    <location>
        <begin position="224"/>
        <end position="376"/>
    </location>
</feature>
<dbReference type="PIRSF" id="PIRSF001134">
    <property type="entry name" value="Streptogrisin"/>
    <property type="match status" value="1"/>
</dbReference>
<evidence type="ECO:0000256" key="4">
    <source>
        <dbReference type="ARBA" id="ARBA00022801"/>
    </source>
</evidence>
<comment type="caution">
    <text evidence="10">The sequence shown here is derived from an EMBL/GenBank/DDBJ whole genome shotgun (WGS) entry which is preliminary data.</text>
</comment>
<keyword evidence="7" id="KW-1015">Disulfide bond</keyword>
<dbReference type="Gene3D" id="3.30.300.50">
    <property type="match status" value="2"/>
</dbReference>
<dbReference type="Pfam" id="PF00089">
    <property type="entry name" value="Trypsin"/>
    <property type="match status" value="1"/>
</dbReference>
<keyword evidence="5" id="KW-0720">Serine protease</keyword>
<reference evidence="10 11" key="1">
    <citation type="journal article" date="2019" name="Int. J. Syst. Evol. Microbiol.">
        <title>The Global Catalogue of Microorganisms (GCM) 10K type strain sequencing project: providing services to taxonomists for standard genome sequencing and annotation.</title>
        <authorList>
            <consortium name="The Broad Institute Genomics Platform"/>
            <consortium name="The Broad Institute Genome Sequencing Center for Infectious Disease"/>
            <person name="Wu L."/>
            <person name="Ma J."/>
        </authorList>
    </citation>
    <scope>NUCLEOTIDE SEQUENCE [LARGE SCALE GENOMIC DNA]</scope>
    <source>
        <strain evidence="10 11">JCM 5067</strain>
    </source>
</reference>
<evidence type="ECO:0000313" key="10">
    <source>
        <dbReference type="EMBL" id="GAA0593326.1"/>
    </source>
</evidence>
<accession>A0ABN1FLP3</accession>
<dbReference type="InterPro" id="IPR009003">
    <property type="entry name" value="Peptidase_S1_PA"/>
</dbReference>
<keyword evidence="6" id="KW-0865">Zymogen</keyword>
<evidence type="ECO:0000259" key="9">
    <source>
        <dbReference type="Pfam" id="PF02983"/>
    </source>
</evidence>
<name>A0ABN1FLP3_9ACTN</name>
<dbReference type="GO" id="GO:0006508">
    <property type="term" value="P:proteolysis"/>
    <property type="evidence" value="ECO:0007669"/>
    <property type="project" value="UniProtKB-KW"/>
</dbReference>
<dbReference type="SUPFAM" id="SSF50494">
    <property type="entry name" value="Trypsin-like serine proteases"/>
    <property type="match status" value="1"/>
</dbReference>
<dbReference type="InterPro" id="IPR004236">
    <property type="entry name" value="Pept_S1_alpha_lytic"/>
</dbReference>